<protein>
    <submittedName>
        <fullName evidence="1">Uncharacterized protein</fullName>
    </submittedName>
</protein>
<evidence type="ECO:0000313" key="2">
    <source>
        <dbReference type="Proteomes" id="UP000308600"/>
    </source>
</evidence>
<organism evidence="1 2">
    <name type="scientific">Pluteus cervinus</name>
    <dbReference type="NCBI Taxonomy" id="181527"/>
    <lineage>
        <taxon>Eukaryota</taxon>
        <taxon>Fungi</taxon>
        <taxon>Dikarya</taxon>
        <taxon>Basidiomycota</taxon>
        <taxon>Agaricomycotina</taxon>
        <taxon>Agaricomycetes</taxon>
        <taxon>Agaricomycetidae</taxon>
        <taxon>Agaricales</taxon>
        <taxon>Pluteineae</taxon>
        <taxon>Pluteaceae</taxon>
        <taxon>Pluteus</taxon>
    </lineage>
</organism>
<accession>A0ACD3A3Y5</accession>
<gene>
    <name evidence="1" type="ORF">BDN72DRAFT_850526</name>
</gene>
<sequence length="569" mass="64797">MVILQESPPLVVDVRYDPNRSVGQGPSDDDGYEDDRHHDDDYDNNAPPSLHIWDRDSHSTRRLPSYHWTSMTRVCRYWRSVALKDPSFWRIINVDYPLQMVERCLERSGMLPLRYVRCDIRSPESLSILKMILSQLSRIERLYIEVREGHWSRSGAIFYDLAQKLAGFGQPLNNFAPMLKSFTLEQSSGVPDSSSVFRFLIPTLVGFHGLTSLILWNPHPSLRIPSQSLLFLVHHLRYLEDLQLGSALAGPDPNLPSPQPHSVAVGPAFSSLTIDDENAHELGRDLLKVMRFTGGIVHVSIFRRNLASDFSGEVRAMYDEIYDAYHQAHQKKHIDMPIHQLDITCTENDDEYIDFKIVLYRACSEGWHSEGPPFLTVELTVCEAEYDAEIDDDDVPLLKIPRVCSELALSLLSRPVTGEFSMLTNIPFTPQEWTKVIRQLKGLEVLTVHGSATKTFLDYLVEYFRGPAVALRSGDADNGRNLGKKPAALPLSLDFLHLYFRNATSLNHGLSELAQALKQRSDIQRKVDDLGFHFSYDSDRMKMKSQTEQCRPWVKELDVSGLGPWTAYP</sequence>
<reference evidence="1 2" key="1">
    <citation type="journal article" date="2019" name="Nat. Ecol. Evol.">
        <title>Megaphylogeny resolves global patterns of mushroom evolution.</title>
        <authorList>
            <person name="Varga T."/>
            <person name="Krizsan K."/>
            <person name="Foldi C."/>
            <person name="Dima B."/>
            <person name="Sanchez-Garcia M."/>
            <person name="Sanchez-Ramirez S."/>
            <person name="Szollosi G.J."/>
            <person name="Szarkandi J.G."/>
            <person name="Papp V."/>
            <person name="Albert L."/>
            <person name="Andreopoulos W."/>
            <person name="Angelini C."/>
            <person name="Antonin V."/>
            <person name="Barry K.W."/>
            <person name="Bougher N.L."/>
            <person name="Buchanan P."/>
            <person name="Buyck B."/>
            <person name="Bense V."/>
            <person name="Catcheside P."/>
            <person name="Chovatia M."/>
            <person name="Cooper J."/>
            <person name="Damon W."/>
            <person name="Desjardin D."/>
            <person name="Finy P."/>
            <person name="Geml J."/>
            <person name="Haridas S."/>
            <person name="Hughes K."/>
            <person name="Justo A."/>
            <person name="Karasinski D."/>
            <person name="Kautmanova I."/>
            <person name="Kiss B."/>
            <person name="Kocsube S."/>
            <person name="Kotiranta H."/>
            <person name="LaButti K.M."/>
            <person name="Lechner B.E."/>
            <person name="Liimatainen K."/>
            <person name="Lipzen A."/>
            <person name="Lukacs Z."/>
            <person name="Mihaltcheva S."/>
            <person name="Morgado L.N."/>
            <person name="Niskanen T."/>
            <person name="Noordeloos M.E."/>
            <person name="Ohm R.A."/>
            <person name="Ortiz-Santana B."/>
            <person name="Ovrebo C."/>
            <person name="Racz N."/>
            <person name="Riley R."/>
            <person name="Savchenko A."/>
            <person name="Shiryaev A."/>
            <person name="Soop K."/>
            <person name="Spirin V."/>
            <person name="Szebenyi C."/>
            <person name="Tomsovsky M."/>
            <person name="Tulloss R.E."/>
            <person name="Uehling J."/>
            <person name="Grigoriev I.V."/>
            <person name="Vagvolgyi C."/>
            <person name="Papp T."/>
            <person name="Martin F.M."/>
            <person name="Miettinen O."/>
            <person name="Hibbett D.S."/>
            <person name="Nagy L.G."/>
        </authorList>
    </citation>
    <scope>NUCLEOTIDE SEQUENCE [LARGE SCALE GENOMIC DNA]</scope>
    <source>
        <strain evidence="1 2">NL-1719</strain>
    </source>
</reference>
<proteinExistence type="predicted"/>
<evidence type="ECO:0000313" key="1">
    <source>
        <dbReference type="EMBL" id="TFK60430.1"/>
    </source>
</evidence>
<name>A0ACD3A3Y5_9AGAR</name>
<dbReference type="EMBL" id="ML208776">
    <property type="protein sequence ID" value="TFK60430.1"/>
    <property type="molecule type" value="Genomic_DNA"/>
</dbReference>
<dbReference type="Proteomes" id="UP000308600">
    <property type="component" value="Unassembled WGS sequence"/>
</dbReference>
<keyword evidence="2" id="KW-1185">Reference proteome</keyword>